<gene>
    <name evidence="1" type="ORF">SAMN06269173_10767</name>
</gene>
<sequence length="50" mass="5841">MNKPAPSVDHEQRFRSLFENNLDFLLFQNREGVIVDVNTAFPCSTSRNRE</sequence>
<name>A0A238ZAQ3_9BACT</name>
<dbReference type="Gene3D" id="3.30.450.20">
    <property type="entry name" value="PAS domain"/>
    <property type="match status" value="1"/>
</dbReference>
<proteinExistence type="predicted"/>
<evidence type="ECO:0000313" key="2">
    <source>
        <dbReference type="Proteomes" id="UP000198310"/>
    </source>
</evidence>
<organism evidence="1 2">
    <name type="scientific">Hymenobacter mucosus</name>
    <dbReference type="NCBI Taxonomy" id="1411120"/>
    <lineage>
        <taxon>Bacteria</taxon>
        <taxon>Pseudomonadati</taxon>
        <taxon>Bacteroidota</taxon>
        <taxon>Cytophagia</taxon>
        <taxon>Cytophagales</taxon>
        <taxon>Hymenobacteraceae</taxon>
        <taxon>Hymenobacter</taxon>
    </lineage>
</organism>
<dbReference type="InterPro" id="IPR000014">
    <property type="entry name" value="PAS"/>
</dbReference>
<accession>A0A238ZAQ3</accession>
<keyword evidence="2" id="KW-1185">Reference proteome</keyword>
<dbReference type="Proteomes" id="UP000198310">
    <property type="component" value="Unassembled WGS sequence"/>
</dbReference>
<dbReference type="EMBL" id="FZNS01000007">
    <property type="protein sequence ID" value="SNR80370.1"/>
    <property type="molecule type" value="Genomic_DNA"/>
</dbReference>
<evidence type="ECO:0000313" key="1">
    <source>
        <dbReference type="EMBL" id="SNR80370.1"/>
    </source>
</evidence>
<dbReference type="NCBIfam" id="TIGR00229">
    <property type="entry name" value="sensory_box"/>
    <property type="match status" value="1"/>
</dbReference>
<protein>
    <submittedName>
        <fullName evidence="1">PAS domain S-box-containing protein</fullName>
    </submittedName>
</protein>
<dbReference type="RefSeq" id="WP_143437166.1">
    <property type="nucleotide sequence ID" value="NZ_FZNS01000007.1"/>
</dbReference>
<dbReference type="AlphaFoldDB" id="A0A238ZAQ3"/>
<reference evidence="2" key="1">
    <citation type="submission" date="2017-06" db="EMBL/GenBank/DDBJ databases">
        <authorList>
            <person name="Varghese N."/>
            <person name="Submissions S."/>
        </authorList>
    </citation>
    <scope>NUCLEOTIDE SEQUENCE [LARGE SCALE GENOMIC DNA]</scope>
    <source>
        <strain evidence="2">DSM 28041</strain>
    </source>
</reference>